<evidence type="ECO:0000313" key="2">
    <source>
        <dbReference type="Proteomes" id="UP000000233"/>
    </source>
</evidence>
<proteinExistence type="predicted"/>
<name>A4VJI7_STUS1</name>
<dbReference type="AlphaFoldDB" id="A4VJI7"/>
<dbReference type="Proteomes" id="UP000000233">
    <property type="component" value="Chromosome"/>
</dbReference>
<keyword evidence="2" id="KW-1185">Reference proteome</keyword>
<protein>
    <submittedName>
        <fullName evidence="1">Uncharacterized protein</fullName>
    </submittedName>
</protein>
<evidence type="ECO:0000313" key="1">
    <source>
        <dbReference type="EMBL" id="ABP79138.1"/>
    </source>
</evidence>
<reference evidence="1 2" key="1">
    <citation type="journal article" date="2008" name="Proc. Natl. Acad. Sci. U.S.A.">
        <title>Nitrogen fixation island and rhizosphere competence traits in the genome of root-associated Pseudomonas stutzeri A1501.</title>
        <authorList>
            <person name="Yan Y."/>
            <person name="Yang J."/>
            <person name="Dou Y."/>
            <person name="Chen M."/>
            <person name="Ping S."/>
            <person name="Peng J."/>
            <person name="Lu W."/>
            <person name="Zhang W."/>
            <person name="Yao Z."/>
            <person name="Li H."/>
            <person name="Liu W."/>
            <person name="He S."/>
            <person name="Geng L."/>
            <person name="Zhang X."/>
            <person name="Yang F."/>
            <person name="Yu H."/>
            <person name="Zhan Y."/>
            <person name="Li D."/>
            <person name="Lin Z."/>
            <person name="Wang Y."/>
            <person name="Elmerich C."/>
            <person name="Lin M."/>
            <person name="Jin Q."/>
        </authorList>
    </citation>
    <scope>NUCLEOTIDE SEQUENCE [LARGE SCALE GENOMIC DNA]</scope>
    <source>
        <strain evidence="1 2">A1501</strain>
    </source>
</reference>
<organism evidence="1 2">
    <name type="scientific">Stutzerimonas stutzeri (strain A1501)</name>
    <name type="common">Pseudomonas stutzeri</name>
    <dbReference type="NCBI Taxonomy" id="379731"/>
    <lineage>
        <taxon>Bacteria</taxon>
        <taxon>Pseudomonadati</taxon>
        <taxon>Pseudomonadota</taxon>
        <taxon>Gammaproteobacteria</taxon>
        <taxon>Pseudomonadales</taxon>
        <taxon>Pseudomonadaceae</taxon>
        <taxon>Stutzerimonas</taxon>
    </lineage>
</organism>
<dbReference type="eggNOG" id="ENOG50314I2">
    <property type="taxonomic scope" value="Bacteria"/>
</dbReference>
<sequence>MEAAQRIGGRHAHADEYGAAPAIAQATAGRLWGNGTGIWRSTPDNGNATETIMTTTPLSLDNAMQLASEAFLPCGCVTSANPEDDSFGFTVMNGSGEELARVAQVRDYADPLRMAQVIEQTRQELIDKGCTLEPWTMPFITDASAIPETTPNY</sequence>
<gene>
    <name evidence="1" type="ordered locus">PST_1448</name>
</gene>
<dbReference type="HOGENOM" id="CLU_144169_0_0_6"/>
<accession>A4VJI7</accession>
<dbReference type="KEGG" id="psa:PST_1448"/>
<dbReference type="EMBL" id="CP000304">
    <property type="protein sequence ID" value="ABP79138.1"/>
    <property type="molecule type" value="Genomic_DNA"/>
</dbReference>